<accession>A0A0M4N671</accession>
<dbReference type="Proteomes" id="UP000056502">
    <property type="component" value="Chromosome I"/>
</dbReference>
<name>A0A0M4N671_LEPIR</name>
<proteinExistence type="predicted"/>
<dbReference type="PATRIC" id="fig|1279460.3.peg.604"/>
<gene>
    <name evidence="1" type="ORF">G436_0597</name>
</gene>
<dbReference type="AntiFam" id="ANF00051">
    <property type="entry name" value="Translation of DNA tandem repeat"/>
</dbReference>
<reference evidence="1 2" key="1">
    <citation type="journal article" date="2015" name="Genome Announc.">
        <title>Whole-Genome Sequence of Leptospira interrogans Serovar Hardjo Subtype Hardjoprajitno Strain Norma, Isolated from Cattle in a Leptospirosis Outbreak in Brazil.</title>
        <authorList>
            <person name="Cosate M.R."/>
            <person name="Soares S.C."/>
            <person name="Mendes T.A."/>
            <person name="Raittz R.T."/>
            <person name="Moreira E.C."/>
            <person name="Leite R."/>
            <person name="Fernandes G.R."/>
            <person name="Haddad J.P."/>
            <person name="Ortega J.M."/>
        </authorList>
    </citation>
    <scope>NUCLEOTIDE SEQUENCE [LARGE SCALE GENOMIC DNA]</scope>
    <source>
        <strain evidence="1 2">Norma</strain>
    </source>
</reference>
<organism evidence="1">
    <name type="scientific">Leptospira interrogans serovar Hardjo str. Norma</name>
    <dbReference type="NCBI Taxonomy" id="1279460"/>
    <lineage>
        <taxon>Bacteria</taxon>
        <taxon>Pseudomonadati</taxon>
        <taxon>Spirochaetota</taxon>
        <taxon>Spirochaetia</taxon>
        <taxon>Leptospirales</taxon>
        <taxon>Leptospiraceae</taxon>
        <taxon>Leptospira</taxon>
    </lineage>
</organism>
<protein>
    <submittedName>
        <fullName evidence="1">Uncharacterized protein</fullName>
    </submittedName>
</protein>
<dbReference type="EMBL" id="CP012603">
    <property type="protein sequence ID" value="ALE37818.1"/>
    <property type="molecule type" value="Genomic_DNA"/>
</dbReference>
<sequence>MMWELSQIKILQTNSKIVELILLEKSFSTELMLKWDLNFDDSSKTEVLCKNRIGR</sequence>
<evidence type="ECO:0000313" key="2">
    <source>
        <dbReference type="Proteomes" id="UP000056502"/>
    </source>
</evidence>
<dbReference type="AlphaFoldDB" id="A0A0M4N671"/>
<evidence type="ECO:0000313" key="1">
    <source>
        <dbReference type="EMBL" id="ALE37818.1"/>
    </source>
</evidence>